<keyword evidence="3" id="KW-1185">Reference proteome</keyword>
<gene>
    <name evidence="2" type="ORF">ATL39_0839</name>
</gene>
<reference evidence="2 3" key="1">
    <citation type="submission" date="2018-09" db="EMBL/GenBank/DDBJ databases">
        <title>Genomic Encyclopedia of Archaeal and Bacterial Type Strains, Phase II (KMG-II): from individual species to whole genera.</title>
        <authorList>
            <person name="Goeker M."/>
        </authorList>
    </citation>
    <scope>NUCLEOTIDE SEQUENCE [LARGE SCALE GENOMIC DNA]</scope>
    <source>
        <strain evidence="2 3">DSM 17008</strain>
    </source>
</reference>
<dbReference type="AlphaFoldDB" id="A0A419V580"/>
<feature type="transmembrane region" description="Helical" evidence="1">
    <location>
        <begin position="31"/>
        <end position="52"/>
    </location>
</feature>
<comment type="caution">
    <text evidence="2">The sequence shown here is derived from an EMBL/GenBank/DDBJ whole genome shotgun (WGS) entry which is preliminary data.</text>
</comment>
<dbReference type="EMBL" id="RAPK01000007">
    <property type="protein sequence ID" value="RKD75143.1"/>
    <property type="molecule type" value="Genomic_DNA"/>
</dbReference>
<evidence type="ECO:0000313" key="2">
    <source>
        <dbReference type="EMBL" id="RKD75143.1"/>
    </source>
</evidence>
<feature type="transmembrane region" description="Helical" evidence="1">
    <location>
        <begin position="58"/>
        <end position="81"/>
    </location>
</feature>
<keyword evidence="1" id="KW-1133">Transmembrane helix</keyword>
<evidence type="ECO:0000313" key="3">
    <source>
        <dbReference type="Proteomes" id="UP000285120"/>
    </source>
</evidence>
<organism evidence="2 3">
    <name type="scientific">Sinobaca qinghaiensis</name>
    <dbReference type="NCBI Taxonomy" id="342944"/>
    <lineage>
        <taxon>Bacteria</taxon>
        <taxon>Bacillati</taxon>
        <taxon>Bacillota</taxon>
        <taxon>Bacilli</taxon>
        <taxon>Bacillales</taxon>
        <taxon>Sporolactobacillaceae</taxon>
        <taxon>Sinobaca</taxon>
    </lineage>
</organism>
<keyword evidence="1" id="KW-0472">Membrane</keyword>
<dbReference type="Proteomes" id="UP000285120">
    <property type="component" value="Unassembled WGS sequence"/>
</dbReference>
<accession>A0A419V580</accession>
<sequence>MSFYVYAIVISFLISGVVFFIKNASNMSKTYFLLTLIAGILSLGFILIGFIIPGLGGFTGIFLSQIALILYVIFFLMSILYPTSEKDSE</sequence>
<name>A0A419V580_9BACL</name>
<feature type="transmembrane region" description="Helical" evidence="1">
    <location>
        <begin position="6"/>
        <end position="24"/>
    </location>
</feature>
<proteinExistence type="predicted"/>
<keyword evidence="1" id="KW-0812">Transmembrane</keyword>
<evidence type="ECO:0000256" key="1">
    <source>
        <dbReference type="SAM" id="Phobius"/>
    </source>
</evidence>
<dbReference type="RefSeq" id="WP_120192045.1">
    <property type="nucleotide sequence ID" value="NZ_RAPK01000007.1"/>
</dbReference>
<protein>
    <submittedName>
        <fullName evidence="2">Uncharacterized protein</fullName>
    </submittedName>
</protein>